<dbReference type="RefSeq" id="WP_017887513.1">
    <property type="nucleotide sequence ID" value="NZ_JAHEWX010000003.1"/>
</dbReference>
<comment type="caution">
    <text evidence="2">The sequence shown here is derived from an EMBL/GenBank/DDBJ whole genome shotgun (WGS) entry which is preliminary data.</text>
</comment>
<dbReference type="InterPro" id="IPR000835">
    <property type="entry name" value="HTH_MarR-typ"/>
</dbReference>
<dbReference type="EMBL" id="JAHEWX010000003">
    <property type="protein sequence ID" value="MBT1540990.1"/>
    <property type="molecule type" value="Genomic_DNA"/>
</dbReference>
<evidence type="ECO:0000313" key="2">
    <source>
        <dbReference type="EMBL" id="MBT1540990.1"/>
    </source>
</evidence>
<dbReference type="InterPro" id="IPR052526">
    <property type="entry name" value="HTH-type_Bedaq_tolerance"/>
</dbReference>
<dbReference type="PANTHER" id="PTHR39515">
    <property type="entry name" value="CONSERVED PROTEIN"/>
    <property type="match status" value="1"/>
</dbReference>
<dbReference type="PROSITE" id="PS50995">
    <property type="entry name" value="HTH_MARR_2"/>
    <property type="match status" value="1"/>
</dbReference>
<dbReference type="SUPFAM" id="SSF46785">
    <property type="entry name" value="Winged helix' DNA-binding domain"/>
    <property type="match status" value="1"/>
</dbReference>
<gene>
    <name evidence="2" type="ORF">KK103_04390</name>
</gene>
<dbReference type="InterPro" id="IPR036390">
    <property type="entry name" value="WH_DNA-bd_sf"/>
</dbReference>
<dbReference type="SMART" id="SM00347">
    <property type="entry name" value="HTH_MARR"/>
    <property type="match status" value="1"/>
</dbReference>
<accession>A0A9Q2W4P8</accession>
<dbReference type="PANTHER" id="PTHR39515:SF2">
    <property type="entry name" value="HTH-TYPE TRANSCRIPTIONAL REGULATOR RV0880"/>
    <property type="match status" value="1"/>
</dbReference>
<dbReference type="Gene3D" id="1.10.10.10">
    <property type="entry name" value="Winged helix-like DNA-binding domain superfamily/Winged helix DNA-binding domain"/>
    <property type="match status" value="1"/>
</dbReference>
<proteinExistence type="predicted"/>
<dbReference type="InterPro" id="IPR036388">
    <property type="entry name" value="WH-like_DNA-bd_sf"/>
</dbReference>
<reference evidence="2" key="1">
    <citation type="submission" date="2021-05" db="EMBL/GenBank/DDBJ databases">
        <title>Whole genome sequence of Curtobacterium flaccumfaciens pv. flaccumfaciens strain CFBP 3417.</title>
        <authorList>
            <person name="Osdaghi E."/>
            <person name="Taghouti G."/>
            <person name="Portier P."/>
            <person name="Fazliarab A."/>
            <person name="Taghavi S.M."/>
            <person name="Briand M."/>
            <person name="Le-Saux M."/>
            <person name="Jacques M.-A."/>
        </authorList>
    </citation>
    <scope>NUCLEOTIDE SEQUENCE</scope>
    <source>
        <strain evidence="2">CFBP 3417</strain>
    </source>
</reference>
<evidence type="ECO:0000259" key="1">
    <source>
        <dbReference type="PROSITE" id="PS50995"/>
    </source>
</evidence>
<feature type="domain" description="HTH marR-type" evidence="1">
    <location>
        <begin position="1"/>
        <end position="134"/>
    </location>
</feature>
<organism evidence="2 3">
    <name type="scientific">Curtobacterium flaccumfaciens pv. flaccumfaciens</name>
    <dbReference type="NCBI Taxonomy" id="138532"/>
    <lineage>
        <taxon>Bacteria</taxon>
        <taxon>Bacillati</taxon>
        <taxon>Actinomycetota</taxon>
        <taxon>Actinomycetes</taxon>
        <taxon>Micrococcales</taxon>
        <taxon>Microbacteriaceae</taxon>
        <taxon>Curtobacterium</taxon>
    </lineage>
</organism>
<dbReference type="Proteomes" id="UP000709437">
    <property type="component" value="Unassembled WGS sequence"/>
</dbReference>
<evidence type="ECO:0000313" key="3">
    <source>
        <dbReference type="Proteomes" id="UP000709437"/>
    </source>
</evidence>
<dbReference type="Pfam" id="PF12802">
    <property type="entry name" value="MarR_2"/>
    <property type="match status" value="1"/>
</dbReference>
<dbReference type="AlphaFoldDB" id="A0A9Q2W4P8"/>
<dbReference type="GO" id="GO:0003700">
    <property type="term" value="F:DNA-binding transcription factor activity"/>
    <property type="evidence" value="ECO:0007669"/>
    <property type="project" value="InterPro"/>
</dbReference>
<sequence length="141" mass="15611">MDPIDALAAELRQSIGRVVRAARREADALPATHTTTLGFLQREGPMTIAELARRRGVKHQGQSRTVGELAGLGFVDRTASDTDRRATVIRITDAGRAALQHDTDARTDWLAEALRQETDAEERALLSRLPELFERVARRAD</sequence>
<protein>
    <submittedName>
        <fullName evidence="2">MarR family transcriptional regulator</fullName>
    </submittedName>
</protein>
<name>A0A9Q2W4P8_9MICO</name>